<evidence type="ECO:0000313" key="3">
    <source>
        <dbReference type="Proteomes" id="UP001258315"/>
    </source>
</evidence>
<dbReference type="EMBL" id="JAVLVU010000001">
    <property type="protein sequence ID" value="MDT3401712.1"/>
    <property type="molecule type" value="Genomic_DNA"/>
</dbReference>
<dbReference type="Proteomes" id="UP001258315">
    <property type="component" value="Unassembled WGS sequence"/>
</dbReference>
<proteinExistence type="predicted"/>
<keyword evidence="1" id="KW-0812">Transmembrane</keyword>
<feature type="transmembrane region" description="Helical" evidence="1">
    <location>
        <begin position="26"/>
        <end position="47"/>
    </location>
</feature>
<accession>A0ABU3GPL6</accession>
<keyword evidence="1" id="KW-0472">Membrane</keyword>
<organism evidence="2 3">
    <name type="scientific">Mucilaginibacter terrae</name>
    <dbReference type="NCBI Taxonomy" id="1955052"/>
    <lineage>
        <taxon>Bacteria</taxon>
        <taxon>Pseudomonadati</taxon>
        <taxon>Bacteroidota</taxon>
        <taxon>Sphingobacteriia</taxon>
        <taxon>Sphingobacteriales</taxon>
        <taxon>Sphingobacteriaceae</taxon>
        <taxon>Mucilaginibacter</taxon>
    </lineage>
</organism>
<evidence type="ECO:0000256" key="1">
    <source>
        <dbReference type="SAM" id="Phobius"/>
    </source>
</evidence>
<protein>
    <submittedName>
        <fullName evidence="2">Multisubunit Na+/H+ antiporter MnhB subunit</fullName>
    </submittedName>
</protein>
<feature type="transmembrane region" description="Helical" evidence="1">
    <location>
        <begin position="99"/>
        <end position="117"/>
    </location>
</feature>
<keyword evidence="1" id="KW-1133">Transmembrane helix</keyword>
<keyword evidence="3" id="KW-1185">Reference proteome</keyword>
<sequence>MSYFINFGKHKPHCMLGHFIHFKGKGALVIVLPMLIAFVLFIIFNALNINDNCVAGTTLITSAIILFYLDYKRENVNTGLIQLTGKIQSGKNTVLWIDMRYWAVLMGVGGMISLMQLA</sequence>
<name>A0ABU3GPL6_9SPHI</name>
<gene>
    <name evidence="2" type="ORF">QE417_000784</name>
</gene>
<comment type="caution">
    <text evidence="2">The sequence shown here is derived from an EMBL/GenBank/DDBJ whole genome shotgun (WGS) entry which is preliminary data.</text>
</comment>
<reference evidence="3" key="1">
    <citation type="submission" date="2023-07" db="EMBL/GenBank/DDBJ databases">
        <title>Functional and genomic diversity of the sorghum phyllosphere microbiome.</title>
        <authorList>
            <person name="Shade A."/>
        </authorList>
    </citation>
    <scope>NUCLEOTIDE SEQUENCE [LARGE SCALE GENOMIC DNA]</scope>
    <source>
        <strain evidence="3">SORGH_AS_0422</strain>
    </source>
</reference>
<feature type="transmembrane region" description="Helical" evidence="1">
    <location>
        <begin position="54"/>
        <end position="71"/>
    </location>
</feature>
<evidence type="ECO:0000313" key="2">
    <source>
        <dbReference type="EMBL" id="MDT3401712.1"/>
    </source>
</evidence>